<keyword evidence="2" id="KW-1185">Reference proteome</keyword>
<comment type="caution">
    <text evidence="1">The sequence shown here is derived from an EMBL/GenBank/DDBJ whole genome shotgun (WGS) entry which is preliminary data.</text>
</comment>
<dbReference type="Pfam" id="PF13306">
    <property type="entry name" value="LRR_5"/>
    <property type="match status" value="3"/>
</dbReference>
<accession>A0ABR2KNX4</accession>
<evidence type="ECO:0000313" key="1">
    <source>
        <dbReference type="EMBL" id="KAK8892825.1"/>
    </source>
</evidence>
<dbReference type="EMBL" id="JAPFFF010000004">
    <property type="protein sequence ID" value="KAK8892825.1"/>
    <property type="molecule type" value="Genomic_DNA"/>
</dbReference>
<dbReference type="Proteomes" id="UP001470230">
    <property type="component" value="Unassembled WGS sequence"/>
</dbReference>
<reference evidence="1 2" key="1">
    <citation type="submission" date="2024-04" db="EMBL/GenBank/DDBJ databases">
        <title>Tritrichomonas musculus Genome.</title>
        <authorList>
            <person name="Alves-Ferreira E."/>
            <person name="Grigg M."/>
            <person name="Lorenzi H."/>
            <person name="Galac M."/>
        </authorList>
    </citation>
    <scope>NUCLEOTIDE SEQUENCE [LARGE SCALE GENOMIC DNA]</scope>
    <source>
        <strain evidence="1 2">EAF2021</strain>
    </source>
</reference>
<evidence type="ECO:0008006" key="3">
    <source>
        <dbReference type="Google" id="ProtNLM"/>
    </source>
</evidence>
<evidence type="ECO:0000313" key="2">
    <source>
        <dbReference type="Proteomes" id="UP001470230"/>
    </source>
</evidence>
<dbReference type="InterPro" id="IPR026906">
    <property type="entry name" value="LRR_5"/>
</dbReference>
<proteinExistence type="predicted"/>
<dbReference type="PANTHER" id="PTHR45661:SF3">
    <property type="entry name" value="IG-LIKE DOMAIN-CONTAINING PROTEIN"/>
    <property type="match status" value="1"/>
</dbReference>
<sequence length="384" mass="44233">MKIEDKNGIKYSLNLKKLTAVVIKSPNVCQYPFIPHFVQHGDQSFKVISIGPNAFNDMTIVSLTFDPDSEVKKFKNESFSGCYIEKLQIPASLQIIENGAFFQTEGLSNIEVSPQNQYFSFYDSKYLIGKSKKSQKNFDLLIYARFDLTTAIIPSFIKVLKEHSINTRLEYLIFPDDTEIERIEYGSISENLVKLRIPKTLKKIDQFCFQISNNLTQIEVSPENETFSYIDDKYLLKKRKNGKFEKIAFCRRDIVDVKIPRYITKIGSNAFSKCEKIESIQFESNSMLQLIGTDAFSWTTGPKTIIFPEKVNCLKSSAFCRMLNLSFVEFLGDEITVDFGCFHLCADIQFISFPNVTCLSFWDLTFDNVSIYVNPNAKLYCRHK</sequence>
<organism evidence="1 2">
    <name type="scientific">Tritrichomonas musculus</name>
    <dbReference type="NCBI Taxonomy" id="1915356"/>
    <lineage>
        <taxon>Eukaryota</taxon>
        <taxon>Metamonada</taxon>
        <taxon>Parabasalia</taxon>
        <taxon>Tritrichomonadida</taxon>
        <taxon>Tritrichomonadidae</taxon>
        <taxon>Tritrichomonas</taxon>
    </lineage>
</organism>
<name>A0ABR2KNX4_9EUKA</name>
<protein>
    <recommendedName>
        <fullName evidence="3">Surface antigen BspA-like</fullName>
    </recommendedName>
</protein>
<dbReference type="InterPro" id="IPR032675">
    <property type="entry name" value="LRR_dom_sf"/>
</dbReference>
<dbReference type="SUPFAM" id="SSF52058">
    <property type="entry name" value="L domain-like"/>
    <property type="match status" value="1"/>
</dbReference>
<dbReference type="PANTHER" id="PTHR45661">
    <property type="entry name" value="SURFACE ANTIGEN"/>
    <property type="match status" value="1"/>
</dbReference>
<dbReference type="Gene3D" id="3.80.10.10">
    <property type="entry name" value="Ribonuclease Inhibitor"/>
    <property type="match status" value="2"/>
</dbReference>
<gene>
    <name evidence="1" type="ORF">M9Y10_030074</name>
</gene>
<dbReference type="InterPro" id="IPR053139">
    <property type="entry name" value="Surface_bspA-like"/>
</dbReference>